<feature type="transmembrane region" description="Helical" evidence="3">
    <location>
        <begin position="6"/>
        <end position="23"/>
    </location>
</feature>
<protein>
    <recommendedName>
        <fullName evidence="6">DUF2339 domain-containing protein</fullName>
    </recommendedName>
</protein>
<keyword evidence="3" id="KW-1133">Transmembrane helix</keyword>
<feature type="transmembrane region" description="Helical" evidence="3">
    <location>
        <begin position="489"/>
        <end position="508"/>
    </location>
</feature>
<feature type="transmembrane region" description="Helical" evidence="3">
    <location>
        <begin position="628"/>
        <end position="652"/>
    </location>
</feature>
<feature type="transmembrane region" description="Helical" evidence="3">
    <location>
        <begin position="188"/>
        <end position="209"/>
    </location>
</feature>
<proteinExistence type="predicted"/>
<keyword evidence="3" id="KW-0812">Transmembrane</keyword>
<evidence type="ECO:0000256" key="3">
    <source>
        <dbReference type="SAM" id="Phobius"/>
    </source>
</evidence>
<organism evidence="4 5">
    <name type="scientific">Pseudoalteromonas piscicida</name>
    <dbReference type="NCBI Taxonomy" id="43662"/>
    <lineage>
        <taxon>Bacteria</taxon>
        <taxon>Pseudomonadati</taxon>
        <taxon>Pseudomonadota</taxon>
        <taxon>Gammaproteobacteria</taxon>
        <taxon>Alteromonadales</taxon>
        <taxon>Pseudoalteromonadaceae</taxon>
        <taxon>Pseudoalteromonas</taxon>
    </lineage>
</organism>
<dbReference type="RefSeq" id="WP_099642139.1">
    <property type="nucleotide sequence ID" value="NZ_NKHF01000048.1"/>
</dbReference>
<name>A0A2A5JQK8_PSEO7</name>
<feature type="transmembrane region" description="Helical" evidence="3">
    <location>
        <begin position="757"/>
        <end position="774"/>
    </location>
</feature>
<comment type="caution">
    <text evidence="4">The sequence shown here is derived from an EMBL/GenBank/DDBJ whole genome shotgun (WGS) entry which is preliminary data.</text>
</comment>
<feature type="transmembrane region" description="Helical" evidence="3">
    <location>
        <begin position="381"/>
        <end position="398"/>
    </location>
</feature>
<keyword evidence="1" id="KW-0175">Coiled coil</keyword>
<feature type="transmembrane region" description="Helical" evidence="3">
    <location>
        <begin position="127"/>
        <end position="147"/>
    </location>
</feature>
<feature type="transmembrane region" description="Helical" evidence="3">
    <location>
        <begin position="159"/>
        <end position="176"/>
    </location>
</feature>
<evidence type="ECO:0000313" key="5">
    <source>
        <dbReference type="Proteomes" id="UP000228621"/>
    </source>
</evidence>
<keyword evidence="5" id="KW-1185">Reference proteome</keyword>
<feature type="transmembrane region" description="Helical" evidence="3">
    <location>
        <begin position="289"/>
        <end position="308"/>
    </location>
</feature>
<feature type="compositionally biased region" description="Polar residues" evidence="2">
    <location>
        <begin position="72"/>
        <end position="84"/>
    </location>
</feature>
<feature type="transmembrane region" description="Helical" evidence="3">
    <location>
        <begin position="794"/>
        <end position="812"/>
    </location>
</feature>
<dbReference type="Proteomes" id="UP000228621">
    <property type="component" value="Unassembled WGS sequence"/>
</dbReference>
<accession>A0A2A5JQK8</accession>
<feature type="transmembrane region" description="Helical" evidence="3">
    <location>
        <begin position="849"/>
        <end position="866"/>
    </location>
</feature>
<feature type="region of interest" description="Disordered" evidence="2">
    <location>
        <begin position="62"/>
        <end position="84"/>
    </location>
</feature>
<feature type="coiled-coil region" evidence="1">
    <location>
        <begin position="28"/>
        <end position="55"/>
    </location>
</feature>
<feature type="transmembrane region" description="Helical" evidence="3">
    <location>
        <begin position="438"/>
        <end position="455"/>
    </location>
</feature>
<gene>
    <name evidence="4" type="ORF">CEX98_11075</name>
</gene>
<evidence type="ECO:0000256" key="2">
    <source>
        <dbReference type="SAM" id="MobiDB-lite"/>
    </source>
</evidence>
<feature type="transmembrane region" description="Helical" evidence="3">
    <location>
        <begin position="241"/>
        <end position="258"/>
    </location>
</feature>
<feature type="transmembrane region" description="Helical" evidence="3">
    <location>
        <begin position="594"/>
        <end position="616"/>
    </location>
</feature>
<feature type="transmembrane region" description="Helical" evidence="3">
    <location>
        <begin position="726"/>
        <end position="745"/>
    </location>
</feature>
<feature type="transmembrane region" description="Helical" evidence="3">
    <location>
        <begin position="658"/>
        <end position="678"/>
    </location>
</feature>
<sequence>MDTEFISVLFYFFVFIGVVVAFQDRKRLNNLVKKVSQLQNTIDQQARHIARLETRDFTTSDQLNSADEAVSPSRSSSEQPQIIEQPTVSTSEHLSADLKVTIARVKPAKPAFGVDFNLDALLKGNGLFWLGAIVLALGGVFLANYSIEAGLLPPSVRVILGALFGVCLVVTAEVLSRYKEKLKINTPNISAALASGGVVTCFAMTLVAYDFYDFIPANIAFVLLAIISCVATTLALRFGPVLAGIGSVGAYLVPALVSTGSNNIGALLLYVGFVSLSAIWVADYVKQKWLWWQSFIGHFLWFCAAVATANRLDFWVIMLFALFSLYLYVLVAVLGWRLTVTMTRALPVKVLLMPRKEHLGILLPLSLVAVTLVVNTHFTQLLWANTLFALVVLGVAYRHSALDSWPFYLLLFALFSFNLMPTVSSYDDVLLPFTGKYLFIQVAVFIAILFSVLMLRRTPSRLAYLLLLVLAPLALYGISYVTAPELAEAILYPVWAVEMLAIAAWAVYYANKATLEVNRVTCFILANTMLSLCFTMLLSASTLTLAIALQIASMSYLSWKYNVRIPDWLYKIALMVVMARLTFAPWLAHYRDETILTIHWTLIVYPIVLGIIWIAIKYNPSKALTTWFIGGAVHIVALLVTTETSYILFGAYPDFTNLTYQQSVMLALNWLALAAVYLWRGMLSNHKSKLYPKAAAILLLASSVLHSDISLINSPFLVSQYVGESVVNWLFLQWFVPAVILAGMTKFGLLTARYHRLVYSVIAVLVILFVNGAIRSLYHGGFVTLSISIQQPELYTYSIVWLLLSTVSIFVAKRFNLQALLHAGFAGLAIVILKAFIVDMANLEGLLRALSFIGLGLGLVGIGWLFQKMQTPPHHNEA</sequence>
<feature type="transmembrane region" description="Helical" evidence="3">
    <location>
        <begin position="462"/>
        <end position="483"/>
    </location>
</feature>
<feature type="transmembrane region" description="Helical" evidence="3">
    <location>
        <begin position="359"/>
        <end position="375"/>
    </location>
</feature>
<evidence type="ECO:0000256" key="1">
    <source>
        <dbReference type="SAM" id="Coils"/>
    </source>
</evidence>
<reference evidence="5" key="1">
    <citation type="journal article" date="2019" name="Genome Announc.">
        <title>Draft Genome Sequence of Pseudoalteromonas piscicida Strain 36Y ROTHPW, an Hypersaline Seawater Isolate from the South Coast of Sonora, Mexico.</title>
        <authorList>
            <person name="Sanchez-Diaz R."/>
            <person name="Molina-Garza Z.J."/>
            <person name="Cruz-Suarez L.E."/>
            <person name="Selvin J."/>
            <person name="Kiran G.S."/>
            <person name="Ibarra-Gamez J.C."/>
            <person name="Gomez-Gil B."/>
            <person name="Galaviz-Silva L."/>
        </authorList>
    </citation>
    <scope>NUCLEOTIDE SEQUENCE [LARGE SCALE GENOMIC DNA]</scope>
    <source>
        <strain evidence="5">36Y_RITHPW</strain>
    </source>
</reference>
<feature type="transmembrane region" description="Helical" evidence="3">
    <location>
        <begin position="215"/>
        <end position="234"/>
    </location>
</feature>
<evidence type="ECO:0008006" key="6">
    <source>
        <dbReference type="Google" id="ProtNLM"/>
    </source>
</evidence>
<dbReference type="PIRSF" id="PIRSF035905">
    <property type="entry name" value="UCP035905_mp"/>
    <property type="match status" value="1"/>
</dbReference>
<dbReference type="Pfam" id="PF10101">
    <property type="entry name" value="DUF2339"/>
    <property type="match status" value="1"/>
</dbReference>
<dbReference type="AlphaFoldDB" id="A0A2A5JQK8"/>
<dbReference type="InterPro" id="IPR019286">
    <property type="entry name" value="DUF2339_TM"/>
</dbReference>
<dbReference type="PANTHER" id="PTHR38434:SF1">
    <property type="entry name" value="BLL2549 PROTEIN"/>
    <property type="match status" value="1"/>
</dbReference>
<keyword evidence="3" id="KW-0472">Membrane</keyword>
<feature type="transmembrane region" description="Helical" evidence="3">
    <location>
        <begin position="264"/>
        <end position="282"/>
    </location>
</feature>
<feature type="transmembrane region" description="Helical" evidence="3">
    <location>
        <begin position="405"/>
        <end position="426"/>
    </location>
</feature>
<feature type="transmembrane region" description="Helical" evidence="3">
    <location>
        <begin position="314"/>
        <end position="338"/>
    </location>
</feature>
<evidence type="ECO:0000313" key="4">
    <source>
        <dbReference type="EMBL" id="PCK31680.1"/>
    </source>
</evidence>
<dbReference type="OrthoDB" id="5422830at2"/>
<dbReference type="PANTHER" id="PTHR38434">
    <property type="entry name" value="BLL2549 PROTEIN"/>
    <property type="match status" value="1"/>
</dbReference>
<feature type="transmembrane region" description="Helical" evidence="3">
    <location>
        <begin position="819"/>
        <end position="837"/>
    </location>
</feature>
<dbReference type="InterPro" id="IPR014600">
    <property type="entry name" value="UCP035905_mem"/>
</dbReference>
<dbReference type="EMBL" id="NKHF01000048">
    <property type="protein sequence ID" value="PCK31680.1"/>
    <property type="molecule type" value="Genomic_DNA"/>
</dbReference>